<dbReference type="EMBL" id="KZ995523">
    <property type="protein sequence ID" value="RKO90503.1"/>
    <property type="molecule type" value="Genomic_DNA"/>
</dbReference>
<dbReference type="Proteomes" id="UP000269721">
    <property type="component" value="Unassembled WGS sequence"/>
</dbReference>
<keyword evidence="2" id="KW-1185">Reference proteome</keyword>
<sequence>MTGWEGLVLGDRVSSDQIGWNRRIGWDRIGARTSASRRCMEHFAEPQSKLIEDGLNLTHPHVFPRGLPLELVPVSGLEFSLVVVLVELVLQDLGSILQLLGGRIVDEVLKDCTNLVLPGNRLLDHGGVLVRKNVVALVEDLKHLGNLYKNFRWRALRGRWAASGSSEMNLWLAALSLRAQGITANIEIHQKLEESAELQRKHVKTIEMFSLLHDPGSSAKLQRPEHRSQFLSM</sequence>
<protein>
    <submittedName>
        <fullName evidence="1">Uncharacterized protein</fullName>
    </submittedName>
</protein>
<gene>
    <name evidence="1" type="ORF">BDK51DRAFT_52631</name>
</gene>
<proteinExistence type="predicted"/>
<accession>A0A4P9WFH4</accession>
<dbReference type="AlphaFoldDB" id="A0A4P9WFH4"/>
<organism evidence="1 2">
    <name type="scientific">Blyttiomyces helicus</name>
    <dbReference type="NCBI Taxonomy" id="388810"/>
    <lineage>
        <taxon>Eukaryota</taxon>
        <taxon>Fungi</taxon>
        <taxon>Fungi incertae sedis</taxon>
        <taxon>Chytridiomycota</taxon>
        <taxon>Chytridiomycota incertae sedis</taxon>
        <taxon>Chytridiomycetes</taxon>
        <taxon>Chytridiomycetes incertae sedis</taxon>
        <taxon>Blyttiomyces</taxon>
    </lineage>
</organism>
<evidence type="ECO:0000313" key="1">
    <source>
        <dbReference type="EMBL" id="RKO90503.1"/>
    </source>
</evidence>
<reference evidence="2" key="1">
    <citation type="journal article" date="2018" name="Nat. Microbiol.">
        <title>Leveraging single-cell genomics to expand the fungal tree of life.</title>
        <authorList>
            <person name="Ahrendt S.R."/>
            <person name="Quandt C.A."/>
            <person name="Ciobanu D."/>
            <person name="Clum A."/>
            <person name="Salamov A."/>
            <person name="Andreopoulos B."/>
            <person name="Cheng J.F."/>
            <person name="Woyke T."/>
            <person name="Pelin A."/>
            <person name="Henrissat B."/>
            <person name="Reynolds N.K."/>
            <person name="Benny G.L."/>
            <person name="Smith M.E."/>
            <person name="James T.Y."/>
            <person name="Grigoriev I.V."/>
        </authorList>
    </citation>
    <scope>NUCLEOTIDE SEQUENCE [LARGE SCALE GENOMIC DNA]</scope>
</reference>
<name>A0A4P9WFH4_9FUNG</name>
<evidence type="ECO:0000313" key="2">
    <source>
        <dbReference type="Proteomes" id="UP000269721"/>
    </source>
</evidence>